<sequence length="69" mass="7297">MRSISRPISVGVPSLPEVDQTEAQLSFHLVSSPWIVIKAVLGFRKEGADTKAVAMVSSGEDEVVGGRSS</sequence>
<proteinExistence type="predicted"/>
<organism evidence="1 2">
    <name type="scientific">Brassica cretica</name>
    <name type="common">Mustard</name>
    <dbReference type="NCBI Taxonomy" id="69181"/>
    <lineage>
        <taxon>Eukaryota</taxon>
        <taxon>Viridiplantae</taxon>
        <taxon>Streptophyta</taxon>
        <taxon>Embryophyta</taxon>
        <taxon>Tracheophyta</taxon>
        <taxon>Spermatophyta</taxon>
        <taxon>Magnoliopsida</taxon>
        <taxon>eudicotyledons</taxon>
        <taxon>Gunneridae</taxon>
        <taxon>Pentapetalae</taxon>
        <taxon>rosids</taxon>
        <taxon>malvids</taxon>
        <taxon>Brassicales</taxon>
        <taxon>Brassicaceae</taxon>
        <taxon>Brassiceae</taxon>
        <taxon>Brassica</taxon>
    </lineage>
</organism>
<dbReference type="EMBL" id="QGKX02002183">
    <property type="protein sequence ID" value="KAF3485532.1"/>
    <property type="molecule type" value="Genomic_DNA"/>
</dbReference>
<comment type="caution">
    <text evidence="1">The sequence shown here is derived from an EMBL/GenBank/DDBJ whole genome shotgun (WGS) entry which is preliminary data.</text>
</comment>
<evidence type="ECO:0000313" key="2">
    <source>
        <dbReference type="Proteomes" id="UP000712600"/>
    </source>
</evidence>
<evidence type="ECO:0000313" key="1">
    <source>
        <dbReference type="EMBL" id="KAF3485532.1"/>
    </source>
</evidence>
<protein>
    <submittedName>
        <fullName evidence="1">Uncharacterized protein</fullName>
    </submittedName>
</protein>
<gene>
    <name evidence="1" type="ORF">F2Q69_00054632</name>
</gene>
<name>A0A8S9MVZ0_BRACR</name>
<reference evidence="1" key="1">
    <citation type="submission" date="2019-12" db="EMBL/GenBank/DDBJ databases">
        <title>Genome sequencing and annotation of Brassica cretica.</title>
        <authorList>
            <person name="Studholme D.J."/>
            <person name="Sarris P."/>
        </authorList>
    </citation>
    <scope>NUCLEOTIDE SEQUENCE</scope>
    <source>
        <strain evidence="1">PFS-109/04</strain>
        <tissue evidence="1">Leaf</tissue>
    </source>
</reference>
<dbReference type="AlphaFoldDB" id="A0A8S9MVZ0"/>
<accession>A0A8S9MVZ0</accession>
<dbReference type="Proteomes" id="UP000712600">
    <property type="component" value="Unassembled WGS sequence"/>
</dbReference>